<dbReference type="SUPFAM" id="SSF49854">
    <property type="entry name" value="Spermadhesin, CUB domain"/>
    <property type="match status" value="1"/>
</dbReference>
<reference evidence="5 6" key="1">
    <citation type="submission" date="2024-05" db="EMBL/GenBank/DDBJ databases">
        <authorList>
            <person name="Wallberg A."/>
        </authorList>
    </citation>
    <scope>NUCLEOTIDE SEQUENCE [LARGE SCALE GENOMIC DNA]</scope>
</reference>
<feature type="non-terminal residue" evidence="5">
    <location>
        <position position="1"/>
    </location>
</feature>
<accession>A0AAV2Q4M7</accession>
<evidence type="ECO:0000313" key="5">
    <source>
        <dbReference type="EMBL" id="CAL4069290.1"/>
    </source>
</evidence>
<dbReference type="AlphaFoldDB" id="A0AAV2Q4M7"/>
<name>A0AAV2Q4M7_MEGNR</name>
<keyword evidence="6" id="KW-1185">Reference proteome</keyword>
<evidence type="ECO:0000256" key="2">
    <source>
        <dbReference type="ARBA" id="ARBA00023157"/>
    </source>
</evidence>
<dbReference type="Proteomes" id="UP001497623">
    <property type="component" value="Unassembled WGS sequence"/>
</dbReference>
<evidence type="ECO:0000313" key="6">
    <source>
        <dbReference type="Proteomes" id="UP001497623"/>
    </source>
</evidence>
<dbReference type="Pfam" id="PF00431">
    <property type="entry name" value="CUB"/>
    <property type="match status" value="1"/>
</dbReference>
<evidence type="ECO:0000259" key="4">
    <source>
        <dbReference type="PROSITE" id="PS01180"/>
    </source>
</evidence>
<dbReference type="InterPro" id="IPR035914">
    <property type="entry name" value="Sperma_CUB_dom_sf"/>
</dbReference>
<feature type="non-terminal residue" evidence="5">
    <location>
        <position position="180"/>
    </location>
</feature>
<gene>
    <name evidence="5" type="ORF">MNOR_LOCUS7711</name>
</gene>
<organism evidence="5 6">
    <name type="scientific">Meganyctiphanes norvegica</name>
    <name type="common">Northern krill</name>
    <name type="synonym">Thysanopoda norvegica</name>
    <dbReference type="NCBI Taxonomy" id="48144"/>
    <lineage>
        <taxon>Eukaryota</taxon>
        <taxon>Metazoa</taxon>
        <taxon>Ecdysozoa</taxon>
        <taxon>Arthropoda</taxon>
        <taxon>Crustacea</taxon>
        <taxon>Multicrustacea</taxon>
        <taxon>Malacostraca</taxon>
        <taxon>Eumalacostraca</taxon>
        <taxon>Eucarida</taxon>
        <taxon>Euphausiacea</taxon>
        <taxon>Euphausiidae</taxon>
        <taxon>Meganyctiphanes</taxon>
    </lineage>
</organism>
<evidence type="ECO:0000256" key="3">
    <source>
        <dbReference type="PROSITE-ProRule" id="PRU00059"/>
    </source>
</evidence>
<comment type="caution">
    <text evidence="3">Lacks conserved residue(s) required for the propagation of feature annotation.</text>
</comment>
<dbReference type="CDD" id="cd00041">
    <property type="entry name" value="CUB"/>
    <property type="match status" value="1"/>
</dbReference>
<sequence>LTVSDTTMYRVRSLGNADADSMYILIIILSTLCDASPHSLLTRQTQSSIDCGSHIIDKGETVQIQSMNYPGLYPRNHECIWDITCSDPQTQIDFSCPVFELQHSIGCYKDYLWISDSQGVLDRYCGAKNLPKGITSARNQLSATFVSNDDSTQKIGFTCQATCVPTYIPTCGSYTMDPQQ</sequence>
<proteinExistence type="predicted"/>
<dbReference type="Gene3D" id="2.60.120.290">
    <property type="entry name" value="Spermadhesin, CUB domain"/>
    <property type="match status" value="1"/>
</dbReference>
<dbReference type="PANTHER" id="PTHR24251">
    <property type="entry name" value="OVOCHYMASE-RELATED"/>
    <property type="match status" value="1"/>
</dbReference>
<protein>
    <recommendedName>
        <fullName evidence="4">CUB domain-containing protein</fullName>
    </recommendedName>
</protein>
<dbReference type="EMBL" id="CAXKWB010003446">
    <property type="protein sequence ID" value="CAL4069290.1"/>
    <property type="molecule type" value="Genomic_DNA"/>
</dbReference>
<feature type="domain" description="CUB" evidence="4">
    <location>
        <begin position="51"/>
        <end position="164"/>
    </location>
</feature>
<dbReference type="SMART" id="SM00042">
    <property type="entry name" value="CUB"/>
    <property type="match status" value="1"/>
</dbReference>
<keyword evidence="1" id="KW-0677">Repeat</keyword>
<keyword evidence="2" id="KW-1015">Disulfide bond</keyword>
<dbReference type="PROSITE" id="PS01180">
    <property type="entry name" value="CUB"/>
    <property type="match status" value="1"/>
</dbReference>
<evidence type="ECO:0000256" key="1">
    <source>
        <dbReference type="ARBA" id="ARBA00022737"/>
    </source>
</evidence>
<dbReference type="InterPro" id="IPR000859">
    <property type="entry name" value="CUB_dom"/>
</dbReference>
<comment type="caution">
    <text evidence="5">The sequence shown here is derived from an EMBL/GenBank/DDBJ whole genome shotgun (WGS) entry which is preliminary data.</text>
</comment>